<name>W9YX85_9EURO</name>
<dbReference type="AlphaFoldDB" id="W9YX85"/>
<evidence type="ECO:0000256" key="2">
    <source>
        <dbReference type="SAM" id="MobiDB-lite"/>
    </source>
</evidence>
<dbReference type="PANTHER" id="PTHR37012:SF7">
    <property type="entry name" value="B-ZIP TRANSCRIPTION FACTOR (EUROFUNG)-RELATED"/>
    <property type="match status" value="1"/>
</dbReference>
<dbReference type="HOGENOM" id="CLU_028818_4_0_1"/>
<dbReference type="OrthoDB" id="5086080at2759"/>
<keyword evidence="1" id="KW-0175">Coiled coil</keyword>
<dbReference type="RefSeq" id="XP_007732168.1">
    <property type="nucleotide sequence ID" value="XM_007733978.1"/>
</dbReference>
<feature type="coiled-coil region" evidence="1">
    <location>
        <begin position="38"/>
        <end position="91"/>
    </location>
</feature>
<sequence length="481" mass="54331">MSRNGTSTATNRSRQRDTDETRAERKRIQDRLAQRATRERTKNRIAYLEQRLSSLEAGDKHGEVANLTRLMDNLRSDNQRLRNALVKMRSTLDQALLTTEDPSSNNNDDENKDRLAIKACGCNVQSECACACAQTPTAVTPTTPTAFQAPTTPPFPSVHSRHDSVSTATTDVAEVMVADTVDTKAFDSGVALDVSQPSDDGVAGLTGLEDFFDFSPTSLLEALETGTAPFSGWTWSAQTPSPFDYHYHFSSSDTAIKTALDVEKWHVSNGAFITCLDAVKKRASSTATLDLHVPFKAAIWGWESVGPEVQHPVWNALRQVDQRVFGTWTSKAQRIALMYVCQTLIQYRENPSKENLDRVPVFLRPRPSQEKIQHPAVIDFLIWPGLRDRLVFEYEKYTATGAFSAAYVANFHFHWPYSDRDIFAYNPQHNRYEVSPIFLEYAYNFKNWTMKPGFFKHFPEMQHDIAATEETLDLPRATWTV</sequence>
<dbReference type="GO" id="GO:0003700">
    <property type="term" value="F:DNA-binding transcription factor activity"/>
    <property type="evidence" value="ECO:0007669"/>
    <property type="project" value="InterPro"/>
</dbReference>
<evidence type="ECO:0000313" key="4">
    <source>
        <dbReference type="Proteomes" id="UP000019478"/>
    </source>
</evidence>
<dbReference type="SUPFAM" id="SSF57959">
    <property type="entry name" value="Leucine zipper domain"/>
    <property type="match status" value="1"/>
</dbReference>
<dbReference type="Pfam" id="PF11905">
    <property type="entry name" value="DUF3425"/>
    <property type="match status" value="1"/>
</dbReference>
<dbReference type="PANTHER" id="PTHR37012">
    <property type="entry name" value="B-ZIP TRANSCRIPTION FACTOR (EUROFUNG)-RELATED"/>
    <property type="match status" value="1"/>
</dbReference>
<dbReference type="Gene3D" id="1.20.5.170">
    <property type="match status" value="1"/>
</dbReference>
<dbReference type="Proteomes" id="UP000019478">
    <property type="component" value="Unassembled WGS sequence"/>
</dbReference>
<dbReference type="GeneID" id="19167968"/>
<keyword evidence="4" id="KW-1185">Reference proteome</keyword>
<gene>
    <name evidence="3" type="ORF">A1O3_03843</name>
</gene>
<dbReference type="eggNOG" id="ENOG502SKDE">
    <property type="taxonomic scope" value="Eukaryota"/>
</dbReference>
<dbReference type="EMBL" id="AMGY01000003">
    <property type="protein sequence ID" value="EXJ86889.1"/>
    <property type="molecule type" value="Genomic_DNA"/>
</dbReference>
<feature type="compositionally biased region" description="Polar residues" evidence="2">
    <location>
        <begin position="1"/>
        <end position="12"/>
    </location>
</feature>
<dbReference type="CDD" id="cd14688">
    <property type="entry name" value="bZIP_YAP"/>
    <property type="match status" value="1"/>
</dbReference>
<dbReference type="InterPro" id="IPR021833">
    <property type="entry name" value="DUF3425"/>
</dbReference>
<feature type="region of interest" description="Disordered" evidence="2">
    <location>
        <begin position="1"/>
        <end position="38"/>
    </location>
</feature>
<feature type="compositionally biased region" description="Basic and acidic residues" evidence="2">
    <location>
        <begin position="14"/>
        <end position="38"/>
    </location>
</feature>
<reference evidence="3 4" key="1">
    <citation type="submission" date="2013-03" db="EMBL/GenBank/DDBJ databases">
        <title>The Genome Sequence of Capronia epimyces CBS 606.96.</title>
        <authorList>
            <consortium name="The Broad Institute Genomics Platform"/>
            <person name="Cuomo C."/>
            <person name="de Hoog S."/>
            <person name="Gorbushina A."/>
            <person name="Walker B."/>
            <person name="Young S.K."/>
            <person name="Zeng Q."/>
            <person name="Gargeya S."/>
            <person name="Fitzgerald M."/>
            <person name="Haas B."/>
            <person name="Abouelleil A."/>
            <person name="Allen A.W."/>
            <person name="Alvarado L."/>
            <person name="Arachchi H.M."/>
            <person name="Berlin A.M."/>
            <person name="Chapman S.B."/>
            <person name="Gainer-Dewar J."/>
            <person name="Goldberg J."/>
            <person name="Griggs A."/>
            <person name="Gujja S."/>
            <person name="Hansen M."/>
            <person name="Howarth C."/>
            <person name="Imamovic A."/>
            <person name="Ireland A."/>
            <person name="Larimer J."/>
            <person name="McCowan C."/>
            <person name="Murphy C."/>
            <person name="Pearson M."/>
            <person name="Poon T.W."/>
            <person name="Priest M."/>
            <person name="Roberts A."/>
            <person name="Saif S."/>
            <person name="Shea T."/>
            <person name="Sisk P."/>
            <person name="Sykes S."/>
            <person name="Wortman J."/>
            <person name="Nusbaum C."/>
            <person name="Birren B."/>
        </authorList>
    </citation>
    <scope>NUCLEOTIDE SEQUENCE [LARGE SCALE GENOMIC DNA]</scope>
    <source>
        <strain evidence="3 4">CBS 606.96</strain>
    </source>
</reference>
<accession>W9YX85</accession>
<evidence type="ECO:0008006" key="5">
    <source>
        <dbReference type="Google" id="ProtNLM"/>
    </source>
</evidence>
<organism evidence="3 4">
    <name type="scientific">Capronia epimyces CBS 606.96</name>
    <dbReference type="NCBI Taxonomy" id="1182542"/>
    <lineage>
        <taxon>Eukaryota</taxon>
        <taxon>Fungi</taxon>
        <taxon>Dikarya</taxon>
        <taxon>Ascomycota</taxon>
        <taxon>Pezizomycotina</taxon>
        <taxon>Eurotiomycetes</taxon>
        <taxon>Chaetothyriomycetidae</taxon>
        <taxon>Chaetothyriales</taxon>
        <taxon>Herpotrichiellaceae</taxon>
        <taxon>Capronia</taxon>
    </lineage>
</organism>
<protein>
    <recommendedName>
        <fullName evidence="5">BZIP domain-containing protein</fullName>
    </recommendedName>
</protein>
<comment type="caution">
    <text evidence="3">The sequence shown here is derived from an EMBL/GenBank/DDBJ whole genome shotgun (WGS) entry which is preliminary data.</text>
</comment>
<evidence type="ECO:0000313" key="3">
    <source>
        <dbReference type="EMBL" id="EXJ86889.1"/>
    </source>
</evidence>
<evidence type="ECO:0000256" key="1">
    <source>
        <dbReference type="SAM" id="Coils"/>
    </source>
</evidence>
<proteinExistence type="predicted"/>
<dbReference type="InterPro" id="IPR046347">
    <property type="entry name" value="bZIP_sf"/>
</dbReference>